<evidence type="ECO:0000256" key="1">
    <source>
        <dbReference type="SAM" id="MobiDB-lite"/>
    </source>
</evidence>
<keyword evidence="3" id="KW-1185">Reference proteome</keyword>
<protein>
    <submittedName>
        <fullName evidence="2">Uncharacterized protein</fullName>
    </submittedName>
</protein>
<sequence>MPVRPVSRGEEPPRLHVPPSHGLRSQRSMPELSRAGAGSSAPPSPFYATPTPSAATFGPGVTPDKKNFVQSALSDARHFAGGLVPHPTESTKHYTILRHSPPLIFYRGPATSVSVTIFSAPNHPLPADRTLWLQQRGFSGDSGMKIKALFNATDSWLHVTPATQVLAHQLEPGTERAWKRDIDKAAKRLFKEKGPKKAHVPRETHVVRIPEALEDGYFRLILCTGKGTPYSTTESTSKCKTLCTSPIFRVASASTDS</sequence>
<accession>A0AAN6MDN9</accession>
<feature type="non-terminal residue" evidence="2">
    <location>
        <position position="257"/>
    </location>
</feature>
<reference evidence="2" key="1">
    <citation type="journal article" date="2023" name="Mol. Phylogenet. Evol.">
        <title>Genome-scale phylogeny and comparative genomics of the fungal order Sordariales.</title>
        <authorList>
            <person name="Hensen N."/>
            <person name="Bonometti L."/>
            <person name="Westerberg I."/>
            <person name="Brannstrom I.O."/>
            <person name="Guillou S."/>
            <person name="Cros-Aarteil S."/>
            <person name="Calhoun S."/>
            <person name="Haridas S."/>
            <person name="Kuo A."/>
            <person name="Mondo S."/>
            <person name="Pangilinan J."/>
            <person name="Riley R."/>
            <person name="LaButti K."/>
            <person name="Andreopoulos B."/>
            <person name="Lipzen A."/>
            <person name="Chen C."/>
            <person name="Yan M."/>
            <person name="Daum C."/>
            <person name="Ng V."/>
            <person name="Clum A."/>
            <person name="Steindorff A."/>
            <person name="Ohm R.A."/>
            <person name="Martin F."/>
            <person name="Silar P."/>
            <person name="Natvig D.O."/>
            <person name="Lalanne C."/>
            <person name="Gautier V."/>
            <person name="Ament-Velasquez S.L."/>
            <person name="Kruys A."/>
            <person name="Hutchinson M.I."/>
            <person name="Powell A.J."/>
            <person name="Barry K."/>
            <person name="Miller A.N."/>
            <person name="Grigoriev I.V."/>
            <person name="Debuchy R."/>
            <person name="Gladieux P."/>
            <person name="Hiltunen Thoren M."/>
            <person name="Johannesson H."/>
        </authorList>
    </citation>
    <scope>NUCLEOTIDE SEQUENCE</scope>
    <source>
        <strain evidence="2">CBS 103.79</strain>
    </source>
</reference>
<comment type="caution">
    <text evidence="2">The sequence shown here is derived from an EMBL/GenBank/DDBJ whole genome shotgun (WGS) entry which is preliminary data.</text>
</comment>
<dbReference type="Proteomes" id="UP001303889">
    <property type="component" value="Unassembled WGS sequence"/>
</dbReference>
<gene>
    <name evidence="2" type="ORF">C8A05DRAFT_18526</name>
</gene>
<name>A0AAN6MDN9_9PEZI</name>
<evidence type="ECO:0000313" key="2">
    <source>
        <dbReference type="EMBL" id="KAK3898966.1"/>
    </source>
</evidence>
<feature type="region of interest" description="Disordered" evidence="1">
    <location>
        <begin position="1"/>
        <end position="62"/>
    </location>
</feature>
<dbReference type="EMBL" id="MU855852">
    <property type="protein sequence ID" value="KAK3898966.1"/>
    <property type="molecule type" value="Genomic_DNA"/>
</dbReference>
<proteinExistence type="predicted"/>
<organism evidence="2 3">
    <name type="scientific">Staphylotrichum tortipilum</name>
    <dbReference type="NCBI Taxonomy" id="2831512"/>
    <lineage>
        <taxon>Eukaryota</taxon>
        <taxon>Fungi</taxon>
        <taxon>Dikarya</taxon>
        <taxon>Ascomycota</taxon>
        <taxon>Pezizomycotina</taxon>
        <taxon>Sordariomycetes</taxon>
        <taxon>Sordariomycetidae</taxon>
        <taxon>Sordariales</taxon>
        <taxon>Chaetomiaceae</taxon>
        <taxon>Staphylotrichum</taxon>
    </lineage>
</organism>
<dbReference type="AlphaFoldDB" id="A0AAN6MDN9"/>
<evidence type="ECO:0000313" key="3">
    <source>
        <dbReference type="Proteomes" id="UP001303889"/>
    </source>
</evidence>
<reference evidence="2" key="2">
    <citation type="submission" date="2023-05" db="EMBL/GenBank/DDBJ databases">
        <authorList>
            <consortium name="Lawrence Berkeley National Laboratory"/>
            <person name="Steindorff A."/>
            <person name="Hensen N."/>
            <person name="Bonometti L."/>
            <person name="Westerberg I."/>
            <person name="Brannstrom I.O."/>
            <person name="Guillou S."/>
            <person name="Cros-Aarteil S."/>
            <person name="Calhoun S."/>
            <person name="Haridas S."/>
            <person name="Kuo A."/>
            <person name="Mondo S."/>
            <person name="Pangilinan J."/>
            <person name="Riley R."/>
            <person name="Labutti K."/>
            <person name="Andreopoulos B."/>
            <person name="Lipzen A."/>
            <person name="Chen C."/>
            <person name="Yanf M."/>
            <person name="Daum C."/>
            <person name="Ng V."/>
            <person name="Clum A."/>
            <person name="Ohm R."/>
            <person name="Martin F."/>
            <person name="Silar P."/>
            <person name="Natvig D."/>
            <person name="Lalanne C."/>
            <person name="Gautier V."/>
            <person name="Ament-Velasquez S.L."/>
            <person name="Kruys A."/>
            <person name="Hutchinson M.I."/>
            <person name="Powell A.J."/>
            <person name="Barry K."/>
            <person name="Miller A.N."/>
            <person name="Grigoriev I.V."/>
            <person name="Debuchy R."/>
            <person name="Gladieux P."/>
            <person name="Thoren M.H."/>
            <person name="Johannesson H."/>
        </authorList>
    </citation>
    <scope>NUCLEOTIDE SEQUENCE</scope>
    <source>
        <strain evidence="2">CBS 103.79</strain>
    </source>
</reference>